<protein>
    <submittedName>
        <fullName evidence="1">RNA-directed DNA polymerase</fullName>
    </submittedName>
</protein>
<sequence>MKSFEGWAAVSIHDLLIAYRKAKADCFFEHTFPAASKFAKYEESLLDNLQSLLNKLQANGDISSIPGILGRYRLVPKKLQVIKKKTPSASGHVHFSDVRRNFENIKRTHDVVPDFRIIGDLPVDAHVLSALWINFIGHKLDAALESSCYGARLRRIRPDVEDADDFHIRAIGSFPPYFQAYQRWRSDGLNAIRYELERDKKVVAVSLDLKSYYHTVDPGAIALPALIEELGVSLNEFEAEFNAGFGRYLSAWSEGARKFGLEISPSAAEIRGGLVIGLTASRVISNVFLAKWDRLIKEKLAPIHYGRYVDDMFLVIRDTGLINSDLELMEYLAKAVGQDVLKAIGDGGFWEIDLGQDILGSSRISLQANKQKLFILQGGAGLDLLDSIESEINSLSSEHRLMPSPDEIESSPAARVLSAAGVVGDSADTLRRADGLTIRRLSWALQLRHVETLARDLPLGQWTDQRKQFYEFAHNHILRPDTLFAHISYIPRLLGFAISMDEWSAARVIAEKSYGAIDDLAVAVPEGARAILNGVEIASSTAVWAAVRNSLTLQFADSLVRFISPEDLLINKMPKESSLLELIALELATYGNPSGEDGLAIGSGFRDLAISVALADLAKVPFKRMLLNRSTSRLIRSVKEGSEAAVIMQIAQSSIFKVDVVQEFLTLTRKSRLRPASYAEGEVESLFSYIFPTRPFTPTEISELAPACVDPNLANMENGTPAKIWAKYTSALRGVWVRPTLIANENESPDVDSRKKRGSRFFRIGTFSKEKVVVALPSIETADSDWAAMACGKGNLSSSRYGAISEIVNKAIKLAVRPDYLIFPELSLPIEWVDSVASRLGSAGISLVAGTEYRHISRSVVHSEACLVLTDNRLGFPSFSKIWQPKLEPAVNEDKDLQAVHGKQWKIFGDTYKKIQSKKRTVYIHNGVHLGIMVCSELQNSRSRVSFQGSVDALFVLCWNPDLDTFASLVESAALDIHAYTVLVNNRKYGDSRIRVPAKKSFDRDLARVRGGDNDFLVAATLDVASLRHFQSRAKRWPSPQDKYKPVPEGFKLIKTRRKLPAS</sequence>
<organism evidence="1">
    <name type="scientific">Xanthomonas sp. 10-10</name>
    <dbReference type="NCBI Taxonomy" id="3115848"/>
    <lineage>
        <taxon>Bacteria</taxon>
        <taxon>Pseudomonadati</taxon>
        <taxon>Pseudomonadota</taxon>
        <taxon>Gammaproteobacteria</taxon>
        <taxon>Lysobacterales</taxon>
        <taxon>Lysobacteraceae</taxon>
        <taxon>Xanthomonas</taxon>
    </lineage>
</organism>
<keyword evidence="1" id="KW-0548">Nucleotidyltransferase</keyword>
<reference evidence="1" key="1">
    <citation type="submission" date="2024-02" db="EMBL/GenBank/DDBJ databases">
        <title>Complete genome sequence of Xanthomonas sp. 10-10.</title>
        <authorList>
            <person name="Biessy A."/>
            <person name="Ciotola M."/>
            <person name="Cadieux M."/>
            <person name="Soufiane B."/>
            <person name="Laforest M."/>
            <person name="Filion M."/>
        </authorList>
    </citation>
    <scope>NUCLEOTIDE SEQUENCE</scope>
    <source>
        <strain evidence="1">10-10</strain>
    </source>
</reference>
<accession>A0AAU7PAB2</accession>
<name>A0AAU7PAB2_9XANT</name>
<evidence type="ECO:0000313" key="1">
    <source>
        <dbReference type="EMBL" id="XBS38614.1"/>
    </source>
</evidence>
<proteinExistence type="predicted"/>
<gene>
    <name evidence="1" type="ORF">VZ068_03465</name>
</gene>
<dbReference type="EMBL" id="CP144460">
    <property type="protein sequence ID" value="XBS38614.1"/>
    <property type="molecule type" value="Genomic_DNA"/>
</dbReference>
<dbReference type="AlphaFoldDB" id="A0AAU7PAB2"/>
<keyword evidence="1" id="KW-0808">Transferase</keyword>
<dbReference type="RefSeq" id="WP_349656911.1">
    <property type="nucleotide sequence ID" value="NZ_CP144460.1"/>
</dbReference>
<keyword evidence="1" id="KW-0695">RNA-directed DNA polymerase</keyword>
<dbReference type="CDD" id="cd01646">
    <property type="entry name" value="RT_Bac_retron_I"/>
    <property type="match status" value="1"/>
</dbReference>
<dbReference type="GO" id="GO:0003964">
    <property type="term" value="F:RNA-directed DNA polymerase activity"/>
    <property type="evidence" value="ECO:0007669"/>
    <property type="project" value="UniProtKB-KW"/>
</dbReference>